<proteinExistence type="predicted"/>
<dbReference type="EMBL" id="VHLG01000011">
    <property type="protein sequence ID" value="TPW28919.1"/>
    <property type="molecule type" value="Genomic_DNA"/>
</dbReference>
<dbReference type="RefSeq" id="WP_141150117.1">
    <property type="nucleotide sequence ID" value="NZ_VHLG01000011.1"/>
</dbReference>
<dbReference type="InterPro" id="IPR006450">
    <property type="entry name" value="Phage_HK97_gp6-like"/>
</dbReference>
<gene>
    <name evidence="1" type="ORF">FJU08_16495</name>
</gene>
<dbReference type="CDD" id="cd08054">
    <property type="entry name" value="gp6"/>
    <property type="match status" value="1"/>
</dbReference>
<dbReference type="Pfam" id="PF05135">
    <property type="entry name" value="Phage_connect_1"/>
    <property type="match status" value="1"/>
</dbReference>
<dbReference type="InterPro" id="IPR011738">
    <property type="entry name" value="Phage_CHP"/>
</dbReference>
<name>A0A506U8M4_9HYPH</name>
<dbReference type="Gene3D" id="1.10.3230.30">
    <property type="entry name" value="Phage gp6-like head-tail connector protein"/>
    <property type="match status" value="1"/>
</dbReference>
<evidence type="ECO:0000313" key="2">
    <source>
        <dbReference type="Proteomes" id="UP000318801"/>
    </source>
</evidence>
<dbReference type="NCBIfam" id="TIGR01560">
    <property type="entry name" value="put_DNA_pack"/>
    <property type="match status" value="1"/>
</dbReference>
<dbReference type="InterPro" id="IPR021146">
    <property type="entry name" value="Phage_gp6-like_head-tail"/>
</dbReference>
<sequence length="102" mass="11334">MTLVTLEQVKAHIAVEFDDDDALLTGQIAAAQNLLERLLGFAIDVTYGGEGQDDVPPALEQAALMLVAHWYANREATVIGETPRYVPFGVREIVNEFRNWSF</sequence>
<dbReference type="AlphaFoldDB" id="A0A506U8M4"/>
<dbReference type="NCBIfam" id="TIGR02215">
    <property type="entry name" value="phage_chp_gp8"/>
    <property type="match status" value="1"/>
</dbReference>
<organism evidence="1 2">
    <name type="scientific">Martelella alba</name>
    <dbReference type="NCBI Taxonomy" id="2590451"/>
    <lineage>
        <taxon>Bacteria</taxon>
        <taxon>Pseudomonadati</taxon>
        <taxon>Pseudomonadota</taxon>
        <taxon>Alphaproteobacteria</taxon>
        <taxon>Hyphomicrobiales</taxon>
        <taxon>Aurantimonadaceae</taxon>
        <taxon>Martelella</taxon>
    </lineage>
</organism>
<comment type="caution">
    <text evidence="1">The sequence shown here is derived from an EMBL/GenBank/DDBJ whole genome shotgun (WGS) entry which is preliminary data.</text>
</comment>
<evidence type="ECO:0000313" key="1">
    <source>
        <dbReference type="EMBL" id="TPW28919.1"/>
    </source>
</evidence>
<reference evidence="1 2" key="1">
    <citation type="submission" date="2019-06" db="EMBL/GenBank/DDBJ databases">
        <authorList>
            <person name="Li M."/>
        </authorList>
    </citation>
    <scope>NUCLEOTIDE SEQUENCE [LARGE SCALE GENOMIC DNA]</scope>
    <source>
        <strain evidence="1 2">BGMRC2036</strain>
    </source>
</reference>
<protein>
    <submittedName>
        <fullName evidence="1">Phage gp6-like head-tail connector protein</fullName>
    </submittedName>
</protein>
<keyword evidence="2" id="KW-1185">Reference proteome</keyword>
<dbReference type="Proteomes" id="UP000318801">
    <property type="component" value="Unassembled WGS sequence"/>
</dbReference>
<accession>A0A506U8M4</accession>
<dbReference type="OrthoDB" id="7307102at2"/>